<dbReference type="GO" id="GO:0005886">
    <property type="term" value="C:plasma membrane"/>
    <property type="evidence" value="ECO:0007669"/>
    <property type="project" value="UniProtKB-SubCell"/>
</dbReference>
<evidence type="ECO:0000256" key="7">
    <source>
        <dbReference type="ARBA" id="ARBA00022989"/>
    </source>
</evidence>
<comment type="similarity">
    <text evidence="2">Belongs to the major facilitator superfamily. Metabolite:H+ Symporter (MHS) family (TC 2.A.1.6) family.</text>
</comment>
<dbReference type="InterPro" id="IPR020846">
    <property type="entry name" value="MFS_dom"/>
</dbReference>
<evidence type="ECO:0000256" key="3">
    <source>
        <dbReference type="ARBA" id="ARBA00022448"/>
    </source>
</evidence>
<gene>
    <name evidence="13" type="ORF">AAME72_05995</name>
</gene>
<evidence type="ECO:0000256" key="4">
    <source>
        <dbReference type="ARBA" id="ARBA00022475"/>
    </source>
</evidence>
<dbReference type="Gene3D" id="1.20.1250.20">
    <property type="entry name" value="MFS general substrate transporter like domains"/>
    <property type="match status" value="2"/>
</dbReference>
<feature type="transmembrane region" description="Helical" evidence="11">
    <location>
        <begin position="402"/>
        <end position="424"/>
    </location>
</feature>
<evidence type="ECO:0000256" key="10">
    <source>
        <dbReference type="ARBA" id="ARBA00039918"/>
    </source>
</evidence>
<evidence type="ECO:0000256" key="9">
    <source>
        <dbReference type="ARBA" id="ARBA00037295"/>
    </source>
</evidence>
<organism evidence="13">
    <name type="scientific">Leifsonia sp. NPDC080035</name>
    <dbReference type="NCBI Taxonomy" id="3143936"/>
    <lineage>
        <taxon>Bacteria</taxon>
        <taxon>Bacillati</taxon>
        <taxon>Actinomycetota</taxon>
        <taxon>Actinomycetes</taxon>
        <taxon>Micrococcales</taxon>
        <taxon>Microbacteriaceae</taxon>
        <taxon>Leifsonia</taxon>
    </lineage>
</organism>
<keyword evidence="6" id="KW-0769">Symport</keyword>
<comment type="function">
    <text evidence="9">May be a proton symporter involved in the uptake of osmolytes such as proline and glycine betaine.</text>
</comment>
<protein>
    <recommendedName>
        <fullName evidence="10">Putative proline/betaine transporter</fullName>
    </recommendedName>
</protein>
<comment type="subcellular location">
    <subcellularLocation>
        <location evidence="1">Cell membrane</location>
        <topology evidence="1">Multi-pass membrane protein</topology>
    </subcellularLocation>
</comment>
<feature type="transmembrane region" description="Helical" evidence="11">
    <location>
        <begin position="244"/>
        <end position="269"/>
    </location>
</feature>
<evidence type="ECO:0000313" key="13">
    <source>
        <dbReference type="EMBL" id="XBM49411.1"/>
    </source>
</evidence>
<keyword evidence="7 11" id="KW-1133">Transmembrane helix</keyword>
<evidence type="ECO:0000256" key="5">
    <source>
        <dbReference type="ARBA" id="ARBA00022692"/>
    </source>
</evidence>
<evidence type="ECO:0000256" key="1">
    <source>
        <dbReference type="ARBA" id="ARBA00004651"/>
    </source>
</evidence>
<dbReference type="InterPro" id="IPR036259">
    <property type="entry name" value="MFS_trans_sf"/>
</dbReference>
<feature type="transmembrane region" description="Helical" evidence="11">
    <location>
        <begin position="190"/>
        <end position="209"/>
    </location>
</feature>
<name>A0AAU7GHT7_9MICO</name>
<dbReference type="FunFam" id="1.20.1250.20:FF:000001">
    <property type="entry name" value="Dicarboxylate MFS transporter"/>
    <property type="match status" value="1"/>
</dbReference>
<dbReference type="SUPFAM" id="SSF103473">
    <property type="entry name" value="MFS general substrate transporter"/>
    <property type="match status" value="1"/>
</dbReference>
<dbReference type="CDD" id="cd17369">
    <property type="entry name" value="MFS_ShiA_like"/>
    <property type="match status" value="1"/>
</dbReference>
<feature type="transmembrane region" description="Helical" evidence="11">
    <location>
        <begin position="281"/>
        <end position="300"/>
    </location>
</feature>
<keyword evidence="4" id="KW-1003">Cell membrane</keyword>
<reference evidence="13" key="1">
    <citation type="submission" date="2024-05" db="EMBL/GenBank/DDBJ databases">
        <title>The Natural Products Discovery Center: Release of the First 8490 Sequenced Strains for Exploring Actinobacteria Biosynthetic Diversity.</title>
        <authorList>
            <person name="Kalkreuter E."/>
            <person name="Kautsar S.A."/>
            <person name="Yang D."/>
            <person name="Bader C.D."/>
            <person name="Teijaro C.N."/>
            <person name="Fluegel L."/>
            <person name="Davis C.M."/>
            <person name="Simpson J.R."/>
            <person name="Lauterbach L."/>
            <person name="Steele A.D."/>
            <person name="Gui C."/>
            <person name="Meng S."/>
            <person name="Li G."/>
            <person name="Viehrig K."/>
            <person name="Ye F."/>
            <person name="Su P."/>
            <person name="Kiefer A.F."/>
            <person name="Nichols A."/>
            <person name="Cepeda A.J."/>
            <person name="Yan W."/>
            <person name="Fan B."/>
            <person name="Jiang Y."/>
            <person name="Adhikari A."/>
            <person name="Zheng C.-J."/>
            <person name="Schuster L."/>
            <person name="Cowan T.M."/>
            <person name="Smanski M.J."/>
            <person name="Chevrette M.G."/>
            <person name="de Carvalho L.P.S."/>
            <person name="Shen B."/>
        </authorList>
    </citation>
    <scope>NUCLEOTIDE SEQUENCE</scope>
    <source>
        <strain evidence="13">NPDC080035</strain>
    </source>
</reference>
<feature type="transmembrane region" description="Helical" evidence="11">
    <location>
        <begin position="90"/>
        <end position="108"/>
    </location>
</feature>
<feature type="transmembrane region" description="Helical" evidence="11">
    <location>
        <begin position="55"/>
        <end position="78"/>
    </location>
</feature>
<dbReference type="PANTHER" id="PTHR43045:SF1">
    <property type="entry name" value="SHIKIMATE TRANSPORTER"/>
    <property type="match status" value="1"/>
</dbReference>
<proteinExistence type="inferred from homology"/>
<evidence type="ECO:0000259" key="12">
    <source>
        <dbReference type="PROSITE" id="PS50850"/>
    </source>
</evidence>
<evidence type="ECO:0000256" key="8">
    <source>
        <dbReference type="ARBA" id="ARBA00023136"/>
    </source>
</evidence>
<feature type="domain" description="Major facilitator superfamily (MFS) profile" evidence="12">
    <location>
        <begin position="17"/>
        <end position="427"/>
    </location>
</feature>
<keyword evidence="3" id="KW-0813">Transport</keyword>
<dbReference type="Pfam" id="PF07690">
    <property type="entry name" value="MFS_1"/>
    <property type="match status" value="1"/>
</dbReference>
<feature type="transmembrane region" description="Helical" evidence="11">
    <location>
        <begin position="21"/>
        <end position="43"/>
    </location>
</feature>
<sequence length="457" mass="49157">MSEDVTSAEARRMPRRAAMSGWVGSALEYYDFSIYAAAAALVFPQVFFPSESPAVALIASLATYGVGYVARPLGAFVLGNFGDKYGRKRILVLAMMVMGISTLLVGLLPTYGQVGVLAPILLVVLRLIQGFAVAGELGGASAMIVEHAPEGRRGFLTSFSLQGTQAGSILASASFIPLSTYLSPAAFQAWGWRIPFLLSVVVIVAGLIIRSRVEETPAFRREAKEARVPRVPVAQLFRENGGTVFRAVCMGLANVIGVTVVVFGTAYATQPAYGVKMSPSVYLWIPVIANIVAIILIPFFGRLSDRIGRRPLMIFGPLSAGILSFAYLFVVGSNNVPLTILLAILIFGILYQMWNATFASFFQELFPTRTRVTGFAVSQNIALFLTGFLPSIFTAIAPPGSASVPLVIGALTLVFSLISAFAAWRSRETAKLALDELEQVPAKRQRAERGEARTRQA</sequence>
<evidence type="ECO:0000256" key="6">
    <source>
        <dbReference type="ARBA" id="ARBA00022847"/>
    </source>
</evidence>
<dbReference type="EMBL" id="CP157390">
    <property type="protein sequence ID" value="XBM49411.1"/>
    <property type="molecule type" value="Genomic_DNA"/>
</dbReference>
<accession>A0AAU7GHT7</accession>
<evidence type="ECO:0000256" key="11">
    <source>
        <dbReference type="SAM" id="Phobius"/>
    </source>
</evidence>
<keyword evidence="5 11" id="KW-0812">Transmembrane</keyword>
<dbReference type="RefSeq" id="WP_348789329.1">
    <property type="nucleotide sequence ID" value="NZ_CP157390.1"/>
</dbReference>
<dbReference type="AlphaFoldDB" id="A0AAU7GHT7"/>
<dbReference type="PROSITE" id="PS50850">
    <property type="entry name" value="MFS"/>
    <property type="match status" value="1"/>
</dbReference>
<keyword evidence="8 11" id="KW-0472">Membrane</keyword>
<dbReference type="PANTHER" id="PTHR43045">
    <property type="entry name" value="SHIKIMATE TRANSPORTER"/>
    <property type="match status" value="1"/>
</dbReference>
<feature type="transmembrane region" description="Helical" evidence="11">
    <location>
        <begin position="312"/>
        <end position="330"/>
    </location>
</feature>
<feature type="transmembrane region" description="Helical" evidence="11">
    <location>
        <begin position="375"/>
        <end position="396"/>
    </location>
</feature>
<feature type="transmembrane region" description="Helical" evidence="11">
    <location>
        <begin position="336"/>
        <end position="354"/>
    </location>
</feature>
<evidence type="ECO:0000256" key="2">
    <source>
        <dbReference type="ARBA" id="ARBA00008240"/>
    </source>
</evidence>
<dbReference type="InterPro" id="IPR011701">
    <property type="entry name" value="MFS"/>
</dbReference>
<dbReference type="GO" id="GO:0015293">
    <property type="term" value="F:symporter activity"/>
    <property type="evidence" value="ECO:0007669"/>
    <property type="project" value="UniProtKB-KW"/>
</dbReference>